<evidence type="ECO:0000256" key="5">
    <source>
        <dbReference type="ARBA" id="ARBA00022833"/>
    </source>
</evidence>
<keyword evidence="2" id="KW-0479">Metal-binding</keyword>
<evidence type="ECO:0000313" key="12">
    <source>
        <dbReference type="Proteomes" id="UP000694621"/>
    </source>
</evidence>
<dbReference type="FunFam" id="3.30.160.60:FF:000446">
    <property type="entry name" value="Zinc finger protein"/>
    <property type="match status" value="1"/>
</dbReference>
<feature type="region of interest" description="Disordered" evidence="9">
    <location>
        <begin position="1"/>
        <end position="81"/>
    </location>
</feature>
<sequence>MKGDTKQRQNRKHIPTETGSNTKNEGVPAKRAKKLKVPTSKTRHSTTPAGASSPNHSSSDLEDAAGQKKTENSDMEYDVSIGSSISESWDVPVSNNEVEFSSLKQNTKMLIQSRKSKDCSKDNTEKLPVKRRNKNTLKQRTYVSLDSDHLECPISGFSARPLIKKKEKSKEKRRKKDPTQCKHCSRLIKGRVAMERHMLTHTGEKPFECYDCGRRYSNSSNLRIHQQSHTGKMDYSCEQCGQKFTHLSYLKVHLLRHSDKRPHTCDQCGKGFIQKYHLKRHLLVHSDKIPYTCDKCDATFNRMDCLRLHMRSVHLINCNEIKPNKPFKCDMCEKAFTTRTSLEMHSRIHTGITPFSCSICQRKFKQSSQMHSHMRTHSGEKPYACDICGMKFLRKNYVRIHKEKKHLSKVLISTVK</sequence>
<feature type="compositionally biased region" description="Polar residues" evidence="9">
    <location>
        <begin position="45"/>
        <end position="58"/>
    </location>
</feature>
<dbReference type="GO" id="GO:0000981">
    <property type="term" value="F:DNA-binding transcription factor activity, RNA polymerase II-specific"/>
    <property type="evidence" value="ECO:0007669"/>
    <property type="project" value="TreeGrafter"/>
</dbReference>
<dbReference type="GO" id="GO:0008270">
    <property type="term" value="F:zinc ion binding"/>
    <property type="evidence" value="ECO:0007669"/>
    <property type="project" value="UniProtKB-KW"/>
</dbReference>
<keyword evidence="6" id="KW-0539">Nucleus</keyword>
<protein>
    <recommendedName>
        <fullName evidence="7">Zinc finger protein 865</fullName>
    </recommendedName>
</protein>
<feature type="domain" description="C2H2-type" evidence="10">
    <location>
        <begin position="291"/>
        <end position="314"/>
    </location>
</feature>
<dbReference type="InterPro" id="IPR036236">
    <property type="entry name" value="Znf_C2H2_sf"/>
</dbReference>
<dbReference type="SUPFAM" id="SSF57667">
    <property type="entry name" value="beta-beta-alpha zinc fingers"/>
    <property type="match status" value="5"/>
</dbReference>
<dbReference type="PANTHER" id="PTHR24394">
    <property type="entry name" value="ZINC FINGER PROTEIN"/>
    <property type="match status" value="1"/>
</dbReference>
<evidence type="ECO:0000256" key="9">
    <source>
        <dbReference type="SAM" id="MobiDB-lite"/>
    </source>
</evidence>
<evidence type="ECO:0000256" key="1">
    <source>
        <dbReference type="ARBA" id="ARBA00004123"/>
    </source>
</evidence>
<accession>A0A8B9K752</accession>
<keyword evidence="4 8" id="KW-0863">Zinc-finger</keyword>
<evidence type="ECO:0000256" key="3">
    <source>
        <dbReference type="ARBA" id="ARBA00022737"/>
    </source>
</evidence>
<feature type="domain" description="C2H2-type" evidence="10">
    <location>
        <begin position="179"/>
        <end position="206"/>
    </location>
</feature>
<dbReference type="PROSITE" id="PS50157">
    <property type="entry name" value="ZINC_FINGER_C2H2_2"/>
    <property type="match status" value="8"/>
</dbReference>
<dbReference type="GeneID" id="103034080"/>
<evidence type="ECO:0000256" key="7">
    <source>
        <dbReference type="ARBA" id="ARBA00068876"/>
    </source>
</evidence>
<comment type="subcellular location">
    <subcellularLocation>
        <location evidence="1">Nucleus</location>
    </subcellularLocation>
</comment>
<dbReference type="RefSeq" id="XP_022539329.2">
    <property type="nucleotide sequence ID" value="XM_022683608.2"/>
</dbReference>
<dbReference type="AlphaFoldDB" id="A0A8B9K752"/>
<organism evidence="11 12">
    <name type="scientific">Astyanax mexicanus</name>
    <name type="common">Blind cave fish</name>
    <name type="synonym">Astyanax fasciatus mexicanus</name>
    <dbReference type="NCBI Taxonomy" id="7994"/>
    <lineage>
        <taxon>Eukaryota</taxon>
        <taxon>Metazoa</taxon>
        <taxon>Chordata</taxon>
        <taxon>Craniata</taxon>
        <taxon>Vertebrata</taxon>
        <taxon>Euteleostomi</taxon>
        <taxon>Actinopterygii</taxon>
        <taxon>Neopterygii</taxon>
        <taxon>Teleostei</taxon>
        <taxon>Ostariophysi</taxon>
        <taxon>Characiformes</taxon>
        <taxon>Characoidei</taxon>
        <taxon>Acestrorhamphidae</taxon>
        <taxon>Acestrorhamphinae</taxon>
        <taxon>Astyanax</taxon>
    </lineage>
</organism>
<keyword evidence="5" id="KW-0862">Zinc</keyword>
<evidence type="ECO:0000256" key="4">
    <source>
        <dbReference type="ARBA" id="ARBA00022771"/>
    </source>
</evidence>
<dbReference type="FunFam" id="3.30.160.60:FF:000100">
    <property type="entry name" value="Zinc finger 45-like"/>
    <property type="match status" value="2"/>
</dbReference>
<dbReference type="GO" id="GO:0005634">
    <property type="term" value="C:nucleus"/>
    <property type="evidence" value="ECO:0007669"/>
    <property type="project" value="UniProtKB-SubCell"/>
</dbReference>
<keyword evidence="3" id="KW-0677">Repeat</keyword>
<dbReference type="Gene3D" id="3.30.160.60">
    <property type="entry name" value="Classic Zinc Finger"/>
    <property type="match status" value="8"/>
</dbReference>
<dbReference type="KEGG" id="amex:103034080"/>
<dbReference type="FunFam" id="3.30.160.60:FF:000145">
    <property type="entry name" value="Zinc finger protein 574"/>
    <property type="match status" value="1"/>
</dbReference>
<feature type="domain" description="C2H2-type" evidence="10">
    <location>
        <begin position="263"/>
        <end position="290"/>
    </location>
</feature>
<evidence type="ECO:0000313" key="11">
    <source>
        <dbReference type="Ensembl" id="ENSAMXP00005032404.1"/>
    </source>
</evidence>
<feature type="domain" description="C2H2-type" evidence="10">
    <location>
        <begin position="235"/>
        <end position="262"/>
    </location>
</feature>
<dbReference type="RefSeq" id="XP_022539328.2">
    <property type="nucleotide sequence ID" value="XM_022683607.2"/>
</dbReference>
<dbReference type="SMART" id="SM00355">
    <property type="entry name" value="ZnF_C2H2"/>
    <property type="match status" value="8"/>
</dbReference>
<proteinExistence type="predicted"/>
<dbReference type="FunFam" id="3.30.160.60:FF:000358">
    <property type="entry name" value="zinc finger protein 24"/>
    <property type="match status" value="1"/>
</dbReference>
<dbReference type="PROSITE" id="PS00028">
    <property type="entry name" value="ZINC_FINGER_C2H2_1"/>
    <property type="match status" value="8"/>
</dbReference>
<reference evidence="11" key="1">
    <citation type="submission" date="2025-08" db="UniProtKB">
        <authorList>
            <consortium name="Ensembl"/>
        </authorList>
    </citation>
    <scope>IDENTIFICATION</scope>
</reference>
<evidence type="ECO:0000259" key="10">
    <source>
        <dbReference type="PROSITE" id="PS50157"/>
    </source>
</evidence>
<evidence type="ECO:0000256" key="2">
    <source>
        <dbReference type="ARBA" id="ARBA00022723"/>
    </source>
</evidence>
<name>A0A8B9K752_ASTMX</name>
<gene>
    <name evidence="11" type="primary">LOC103034080</name>
</gene>
<feature type="domain" description="C2H2-type" evidence="10">
    <location>
        <begin position="207"/>
        <end position="234"/>
    </location>
</feature>
<evidence type="ECO:0000256" key="8">
    <source>
        <dbReference type="PROSITE-ProRule" id="PRU00042"/>
    </source>
</evidence>
<feature type="domain" description="C2H2-type" evidence="10">
    <location>
        <begin position="327"/>
        <end position="354"/>
    </location>
</feature>
<dbReference type="InterPro" id="IPR013087">
    <property type="entry name" value="Znf_C2H2_type"/>
</dbReference>
<dbReference type="Pfam" id="PF00096">
    <property type="entry name" value="zf-C2H2"/>
    <property type="match status" value="6"/>
</dbReference>
<dbReference type="FunFam" id="3.30.160.60:FF:000072">
    <property type="entry name" value="zinc finger protein 143 isoform X1"/>
    <property type="match status" value="1"/>
</dbReference>
<dbReference type="Proteomes" id="UP000694621">
    <property type="component" value="Unplaced"/>
</dbReference>
<feature type="domain" description="C2H2-type" evidence="10">
    <location>
        <begin position="355"/>
        <end position="382"/>
    </location>
</feature>
<dbReference type="FunFam" id="3.30.160.60:FF:000624">
    <property type="entry name" value="zinc finger protein 697"/>
    <property type="match status" value="1"/>
</dbReference>
<feature type="compositionally biased region" description="Basic residues" evidence="9">
    <location>
        <begin position="30"/>
        <end position="44"/>
    </location>
</feature>
<dbReference type="PANTHER" id="PTHR24394:SF29">
    <property type="entry name" value="MYONEURIN"/>
    <property type="match status" value="1"/>
</dbReference>
<dbReference type="Ensembl" id="ENSAMXT00005035420.1">
    <property type="protein sequence ID" value="ENSAMXP00005032404.1"/>
    <property type="gene ID" value="ENSAMXG00005015798.1"/>
</dbReference>
<feature type="domain" description="C2H2-type" evidence="10">
    <location>
        <begin position="383"/>
        <end position="411"/>
    </location>
</feature>
<evidence type="ECO:0000256" key="6">
    <source>
        <dbReference type="ARBA" id="ARBA00023242"/>
    </source>
</evidence>